<proteinExistence type="predicted"/>
<dbReference type="GO" id="GO:0005886">
    <property type="term" value="C:plasma membrane"/>
    <property type="evidence" value="ECO:0007669"/>
    <property type="project" value="UniProtKB-SubCell"/>
</dbReference>
<dbReference type="InterPro" id="IPR005467">
    <property type="entry name" value="His_kinase_dom"/>
</dbReference>
<dbReference type="SMART" id="SM00304">
    <property type="entry name" value="HAMP"/>
    <property type="match status" value="1"/>
</dbReference>
<dbReference type="CDD" id="cd06225">
    <property type="entry name" value="HAMP"/>
    <property type="match status" value="1"/>
</dbReference>
<dbReference type="Pfam" id="PF00512">
    <property type="entry name" value="HisKA"/>
    <property type="match status" value="1"/>
</dbReference>
<dbReference type="InterPro" id="IPR003594">
    <property type="entry name" value="HATPase_dom"/>
</dbReference>
<dbReference type="SMART" id="SM00388">
    <property type="entry name" value="HisKA"/>
    <property type="match status" value="1"/>
</dbReference>
<dbReference type="InterPro" id="IPR050428">
    <property type="entry name" value="TCS_sensor_his_kinase"/>
</dbReference>
<evidence type="ECO:0000256" key="4">
    <source>
        <dbReference type="ARBA" id="ARBA00022553"/>
    </source>
</evidence>
<name>A0A6N7EH61_9MICO</name>
<dbReference type="EC" id="2.7.13.3" evidence="3"/>
<evidence type="ECO:0000256" key="9">
    <source>
        <dbReference type="ARBA" id="ARBA00023012"/>
    </source>
</evidence>
<keyword evidence="6 12" id="KW-0812">Transmembrane</keyword>
<dbReference type="Pfam" id="PF00672">
    <property type="entry name" value="HAMP"/>
    <property type="match status" value="1"/>
</dbReference>
<evidence type="ECO:0000313" key="16">
    <source>
        <dbReference type="Proteomes" id="UP000437709"/>
    </source>
</evidence>
<dbReference type="CDD" id="cd00075">
    <property type="entry name" value="HATPase"/>
    <property type="match status" value="1"/>
</dbReference>
<dbReference type="Pfam" id="PF02518">
    <property type="entry name" value="HATPase_c"/>
    <property type="match status" value="1"/>
</dbReference>
<keyword evidence="9" id="KW-0902">Two-component regulatory system</keyword>
<dbReference type="GO" id="GO:0000155">
    <property type="term" value="F:phosphorelay sensor kinase activity"/>
    <property type="evidence" value="ECO:0007669"/>
    <property type="project" value="InterPro"/>
</dbReference>
<dbReference type="PROSITE" id="PS50109">
    <property type="entry name" value="HIS_KIN"/>
    <property type="match status" value="1"/>
</dbReference>
<dbReference type="InterPro" id="IPR003660">
    <property type="entry name" value="HAMP_dom"/>
</dbReference>
<dbReference type="SUPFAM" id="SSF158472">
    <property type="entry name" value="HAMP domain-like"/>
    <property type="match status" value="1"/>
</dbReference>
<evidence type="ECO:0000256" key="1">
    <source>
        <dbReference type="ARBA" id="ARBA00000085"/>
    </source>
</evidence>
<comment type="catalytic activity">
    <reaction evidence="1">
        <text>ATP + protein L-histidine = ADP + protein N-phospho-L-histidine.</text>
        <dbReference type="EC" id="2.7.13.3"/>
    </reaction>
</comment>
<keyword evidence="7" id="KW-0418">Kinase</keyword>
<evidence type="ECO:0000256" key="11">
    <source>
        <dbReference type="SAM" id="MobiDB-lite"/>
    </source>
</evidence>
<dbReference type="PRINTS" id="PR00344">
    <property type="entry name" value="BCTRLSENSOR"/>
</dbReference>
<evidence type="ECO:0000256" key="2">
    <source>
        <dbReference type="ARBA" id="ARBA00004236"/>
    </source>
</evidence>
<keyword evidence="5" id="KW-0808">Transferase</keyword>
<dbReference type="InterPro" id="IPR036890">
    <property type="entry name" value="HATPase_C_sf"/>
</dbReference>
<evidence type="ECO:0000256" key="12">
    <source>
        <dbReference type="SAM" id="Phobius"/>
    </source>
</evidence>
<protein>
    <recommendedName>
        <fullName evidence="3">histidine kinase</fullName>
        <ecNumber evidence="3">2.7.13.3</ecNumber>
    </recommendedName>
</protein>
<dbReference type="PROSITE" id="PS50885">
    <property type="entry name" value="HAMP"/>
    <property type="match status" value="1"/>
</dbReference>
<evidence type="ECO:0000259" key="13">
    <source>
        <dbReference type="PROSITE" id="PS50109"/>
    </source>
</evidence>
<dbReference type="PANTHER" id="PTHR45436:SF5">
    <property type="entry name" value="SENSOR HISTIDINE KINASE TRCS"/>
    <property type="match status" value="1"/>
</dbReference>
<accession>A0A6N7EH61</accession>
<evidence type="ECO:0000259" key="14">
    <source>
        <dbReference type="PROSITE" id="PS50885"/>
    </source>
</evidence>
<gene>
    <name evidence="15" type="ORF">GB881_05400</name>
</gene>
<dbReference type="InterPro" id="IPR004358">
    <property type="entry name" value="Sig_transdc_His_kin-like_C"/>
</dbReference>
<evidence type="ECO:0000256" key="5">
    <source>
        <dbReference type="ARBA" id="ARBA00022679"/>
    </source>
</evidence>
<dbReference type="Proteomes" id="UP000437709">
    <property type="component" value="Unassembled WGS sequence"/>
</dbReference>
<organism evidence="15 16">
    <name type="scientific">Georgenia subflava</name>
    <dbReference type="NCBI Taxonomy" id="1622177"/>
    <lineage>
        <taxon>Bacteria</taxon>
        <taxon>Bacillati</taxon>
        <taxon>Actinomycetota</taxon>
        <taxon>Actinomycetes</taxon>
        <taxon>Micrococcales</taxon>
        <taxon>Bogoriellaceae</taxon>
        <taxon>Georgenia</taxon>
    </lineage>
</organism>
<feature type="transmembrane region" description="Helical" evidence="12">
    <location>
        <begin position="179"/>
        <end position="197"/>
    </location>
</feature>
<sequence>MTVRARILVLVLVLTGLTLAVAGGTAYALQRARVDDAIDASLQRTAQEFSTYAADSVDPTTGEPYTDPRSLIYAGMLREVPAANEGMIGFVDGALEFTMPSGLPLGDDAELVAHLTSSLAATAEQGDGTGVISSFETSTTEYRYALIPVSVDDVGVGALVVGFDRAAEQASVNDTFRTYALVSLVAFAALAVVGWVLSGRLLSPVRKLREATEQISDTDLSRRIKVRGNDDLSDLTRTVNAMLARLEDAFTSQRRLLDDAGHELRTPITIVRGHLELMDPQDPEDAAATKELALSELDRMHRLADDLVMLAKTEQPDFVQPSPVSVGELTDNVLDQARLLGERRWLVDERLEATAEVDAQRLTQAMLQLVANAVKFSEEGSTVAVGSALRGDRLQLWVRDEGVGIAPEERERIFERFGRAQGEGSPRREGAGLGLAIVAAIAQAHGGRVSVDSHLGIGSIFVLDLPARGLVVDLHDDEDGPGSLPSVPDPVQRPRLTP</sequence>
<dbReference type="SMART" id="SM00387">
    <property type="entry name" value="HATPase_c"/>
    <property type="match status" value="1"/>
</dbReference>
<dbReference type="CDD" id="cd00082">
    <property type="entry name" value="HisKA"/>
    <property type="match status" value="1"/>
</dbReference>
<dbReference type="OrthoDB" id="9786919at2"/>
<reference evidence="15 16" key="1">
    <citation type="submission" date="2019-10" db="EMBL/GenBank/DDBJ databases">
        <title>Georgenia wutianyii sp. nov. and Georgenia yuyongxinii sp. nov. isolated from plateau pika (Ochotona curzoniae) in the Qinghai-Tibet plateau of China.</title>
        <authorList>
            <person name="Tian Z."/>
        </authorList>
    </citation>
    <scope>NUCLEOTIDE SEQUENCE [LARGE SCALE GENOMIC DNA]</scope>
    <source>
        <strain evidence="15 16">JCM 19765</strain>
    </source>
</reference>
<feature type="domain" description="HAMP" evidence="14">
    <location>
        <begin position="199"/>
        <end position="251"/>
    </location>
</feature>
<dbReference type="InterPro" id="IPR003661">
    <property type="entry name" value="HisK_dim/P_dom"/>
</dbReference>
<keyword evidence="4" id="KW-0597">Phosphoprotein</keyword>
<dbReference type="AlphaFoldDB" id="A0A6N7EH61"/>
<comment type="subcellular location">
    <subcellularLocation>
        <location evidence="2">Cell membrane</location>
    </subcellularLocation>
</comment>
<feature type="region of interest" description="Disordered" evidence="11">
    <location>
        <begin position="474"/>
        <end position="498"/>
    </location>
</feature>
<comment type="caution">
    <text evidence="15">The sequence shown here is derived from an EMBL/GenBank/DDBJ whole genome shotgun (WGS) entry which is preliminary data.</text>
</comment>
<evidence type="ECO:0000256" key="7">
    <source>
        <dbReference type="ARBA" id="ARBA00022777"/>
    </source>
</evidence>
<dbReference type="SUPFAM" id="SSF55874">
    <property type="entry name" value="ATPase domain of HSP90 chaperone/DNA topoisomerase II/histidine kinase"/>
    <property type="match status" value="1"/>
</dbReference>
<keyword evidence="10 12" id="KW-0472">Membrane</keyword>
<evidence type="ECO:0000256" key="10">
    <source>
        <dbReference type="ARBA" id="ARBA00023136"/>
    </source>
</evidence>
<evidence type="ECO:0000256" key="8">
    <source>
        <dbReference type="ARBA" id="ARBA00022989"/>
    </source>
</evidence>
<keyword evidence="16" id="KW-1185">Reference proteome</keyword>
<dbReference type="PANTHER" id="PTHR45436">
    <property type="entry name" value="SENSOR HISTIDINE KINASE YKOH"/>
    <property type="match status" value="1"/>
</dbReference>
<keyword evidence="8 12" id="KW-1133">Transmembrane helix</keyword>
<dbReference type="Gene3D" id="3.30.565.10">
    <property type="entry name" value="Histidine kinase-like ATPase, C-terminal domain"/>
    <property type="match status" value="1"/>
</dbReference>
<evidence type="ECO:0000256" key="3">
    <source>
        <dbReference type="ARBA" id="ARBA00012438"/>
    </source>
</evidence>
<evidence type="ECO:0000256" key="6">
    <source>
        <dbReference type="ARBA" id="ARBA00022692"/>
    </source>
</evidence>
<feature type="domain" description="Histidine kinase" evidence="13">
    <location>
        <begin position="259"/>
        <end position="469"/>
    </location>
</feature>
<dbReference type="InterPro" id="IPR036097">
    <property type="entry name" value="HisK_dim/P_sf"/>
</dbReference>
<dbReference type="EMBL" id="WHPC01000013">
    <property type="protein sequence ID" value="MPV36493.1"/>
    <property type="molecule type" value="Genomic_DNA"/>
</dbReference>
<dbReference type="SUPFAM" id="SSF47384">
    <property type="entry name" value="Homodimeric domain of signal transducing histidine kinase"/>
    <property type="match status" value="1"/>
</dbReference>
<dbReference type="Gene3D" id="6.10.340.10">
    <property type="match status" value="1"/>
</dbReference>
<evidence type="ECO:0000313" key="15">
    <source>
        <dbReference type="EMBL" id="MPV36493.1"/>
    </source>
</evidence>
<dbReference type="Gene3D" id="1.10.287.130">
    <property type="match status" value="1"/>
</dbReference>